<evidence type="ECO:0000256" key="1">
    <source>
        <dbReference type="SAM" id="Coils"/>
    </source>
</evidence>
<keyword evidence="1" id="KW-0175">Coiled coil</keyword>
<dbReference type="Proteomes" id="UP001470230">
    <property type="component" value="Unassembled WGS sequence"/>
</dbReference>
<accession>A0ABR2GS37</accession>
<protein>
    <submittedName>
        <fullName evidence="2">Uncharacterized protein</fullName>
    </submittedName>
</protein>
<gene>
    <name evidence="2" type="ORF">M9Y10_037633</name>
</gene>
<dbReference type="EMBL" id="JAPFFF010000064">
    <property type="protein sequence ID" value="KAK8836696.1"/>
    <property type="molecule type" value="Genomic_DNA"/>
</dbReference>
<evidence type="ECO:0000313" key="2">
    <source>
        <dbReference type="EMBL" id="KAK8836696.1"/>
    </source>
</evidence>
<keyword evidence="3" id="KW-1185">Reference proteome</keyword>
<feature type="coiled-coil region" evidence="1">
    <location>
        <begin position="17"/>
        <end position="51"/>
    </location>
</feature>
<reference evidence="2 3" key="1">
    <citation type="submission" date="2024-04" db="EMBL/GenBank/DDBJ databases">
        <title>Tritrichomonas musculus Genome.</title>
        <authorList>
            <person name="Alves-Ferreira E."/>
            <person name="Grigg M."/>
            <person name="Lorenzi H."/>
            <person name="Galac M."/>
        </authorList>
    </citation>
    <scope>NUCLEOTIDE SEQUENCE [LARGE SCALE GENOMIC DNA]</scope>
    <source>
        <strain evidence="2 3">EAF2021</strain>
    </source>
</reference>
<name>A0ABR2GS37_9EUKA</name>
<proteinExistence type="predicted"/>
<sequence length="94" mass="11184">MSEKQEIMRMISKGMSFEDHQNQLFNALNDLQKKEAEVDDIQRQIKEHFRVIEHLKLDLEYKKSESRAARASLKNTVYIFGMHLDEFIKLDEAI</sequence>
<organism evidence="2 3">
    <name type="scientific">Tritrichomonas musculus</name>
    <dbReference type="NCBI Taxonomy" id="1915356"/>
    <lineage>
        <taxon>Eukaryota</taxon>
        <taxon>Metamonada</taxon>
        <taxon>Parabasalia</taxon>
        <taxon>Tritrichomonadida</taxon>
        <taxon>Tritrichomonadidae</taxon>
        <taxon>Tritrichomonas</taxon>
    </lineage>
</organism>
<comment type="caution">
    <text evidence="2">The sequence shown here is derived from an EMBL/GenBank/DDBJ whole genome shotgun (WGS) entry which is preliminary data.</text>
</comment>
<evidence type="ECO:0000313" key="3">
    <source>
        <dbReference type="Proteomes" id="UP001470230"/>
    </source>
</evidence>